<keyword evidence="1" id="KW-0732">Signal</keyword>
<reference evidence="2 3" key="1">
    <citation type="submission" date="2024-07" db="EMBL/GenBank/DDBJ databases">
        <title>Molecular mechanisms and environmental adaptations of flagellar loss and biofilm growth of Rhodanobacter under environmental stress.</title>
        <authorList>
            <person name="Chen M."/>
        </authorList>
    </citation>
    <scope>NUCLEOTIDE SEQUENCE [LARGE SCALE GENOMIC DNA]</scope>
    <source>
        <strain evidence="2 3">RS22</strain>
    </source>
</reference>
<proteinExistence type="predicted"/>
<keyword evidence="3" id="KW-1185">Reference proteome</keyword>
<comment type="caution">
    <text evidence="2">The sequence shown here is derived from an EMBL/GenBank/DDBJ whole genome shotgun (WGS) entry which is preliminary data.</text>
</comment>
<dbReference type="EMBL" id="JBGBPY010000001">
    <property type="protein sequence ID" value="MEY2182791.1"/>
    <property type="molecule type" value="Genomic_DNA"/>
</dbReference>
<protein>
    <submittedName>
        <fullName evidence="2">Outer membrane beta-barrel protein</fullName>
    </submittedName>
</protein>
<organism evidence="2 3">
    <name type="scientific">Rhodanobacter humi</name>
    <dbReference type="NCBI Taxonomy" id="1888173"/>
    <lineage>
        <taxon>Bacteria</taxon>
        <taxon>Pseudomonadati</taxon>
        <taxon>Pseudomonadota</taxon>
        <taxon>Gammaproteobacteria</taxon>
        <taxon>Lysobacterales</taxon>
        <taxon>Rhodanobacteraceae</taxon>
        <taxon>Rhodanobacter</taxon>
    </lineage>
</organism>
<accession>A0ABV4AQV6</accession>
<dbReference type="SUPFAM" id="SSF56935">
    <property type="entry name" value="Porins"/>
    <property type="match status" value="1"/>
</dbReference>
<dbReference type="Pfam" id="PF10082">
    <property type="entry name" value="BBP2_2"/>
    <property type="match status" value="1"/>
</dbReference>
<evidence type="ECO:0000313" key="2">
    <source>
        <dbReference type="EMBL" id="MEY2182791.1"/>
    </source>
</evidence>
<sequence length="436" mass="47954">MSSSTRLARAISLALAIVATPALAGQFNYSFYGGVEHSDNINLSATAPVSQWVLIPGFGFDYAQQGATLQAHVTGAAEYRDYMGGPYANQKLGELAGLANWTVLPERLDFTAQDYASVQPVSTLSSDAPGNQQQTNVLTVGPTLHFDLGSALRGQAELRYINSRASRTTEFNSSRGEAALRLMRDISPTSQLSLNLESQKVNFDDSGEVNYRRDEAFVRYVRKLAHLDLDVAAGWSRIRLNGGLGSASDPLARAGLRWHASARNTFGVSFTRSYSDAAQDLINLVEPAETGTRVSAPLSIQTGGAVIGSGIYLERRLDAHYDYSGERFTFSVSPWYRKLHYVEGVQPDQTGRGGDVGVDYRLSARLTLSGYANYERENYTALARRDTTTNIGVALRQLVNRHWSWRVSLLDRHRTSTAPNSGYRAKEVYLGVVYQR</sequence>
<dbReference type="InterPro" id="IPR018759">
    <property type="entry name" value="BBP2_2"/>
</dbReference>
<evidence type="ECO:0000313" key="3">
    <source>
        <dbReference type="Proteomes" id="UP001562159"/>
    </source>
</evidence>
<name>A0ABV4AQV6_9GAMM</name>
<dbReference type="Proteomes" id="UP001562159">
    <property type="component" value="Unassembled WGS sequence"/>
</dbReference>
<feature type="signal peptide" evidence="1">
    <location>
        <begin position="1"/>
        <end position="24"/>
    </location>
</feature>
<gene>
    <name evidence="2" type="ORF">AB7878_10220</name>
</gene>
<evidence type="ECO:0000256" key="1">
    <source>
        <dbReference type="SAM" id="SignalP"/>
    </source>
</evidence>
<feature type="chain" id="PRO_5046475780" evidence="1">
    <location>
        <begin position="25"/>
        <end position="436"/>
    </location>
</feature>